<evidence type="ECO:0000256" key="1">
    <source>
        <dbReference type="ARBA" id="ARBA00023125"/>
    </source>
</evidence>
<dbReference type="PIRSF" id="PIRSF002070">
    <property type="entry name" value="SSB"/>
    <property type="match status" value="1"/>
</dbReference>
<accession>A0A4U3L1D6</accession>
<dbReference type="GO" id="GO:0006260">
    <property type="term" value="P:DNA replication"/>
    <property type="evidence" value="ECO:0007669"/>
    <property type="project" value="InterPro"/>
</dbReference>
<evidence type="ECO:0000313" key="5">
    <source>
        <dbReference type="EMBL" id="TKK67257.1"/>
    </source>
</evidence>
<dbReference type="InterPro" id="IPR012340">
    <property type="entry name" value="NA-bd_OB-fold"/>
</dbReference>
<keyword evidence="1 2" id="KW-0238">DNA-binding</keyword>
<dbReference type="EMBL" id="SZQL01000012">
    <property type="protein sequence ID" value="TKK67257.1"/>
    <property type="molecule type" value="Genomic_DNA"/>
</dbReference>
<evidence type="ECO:0000313" key="6">
    <source>
        <dbReference type="Proteomes" id="UP000305848"/>
    </source>
</evidence>
<gene>
    <name evidence="5" type="ORF">FC093_15365</name>
</gene>
<evidence type="ECO:0000256" key="2">
    <source>
        <dbReference type="PIRNR" id="PIRNR002070"/>
    </source>
</evidence>
<dbReference type="PANTHER" id="PTHR10302">
    <property type="entry name" value="SINGLE-STRANDED DNA-BINDING PROTEIN"/>
    <property type="match status" value="1"/>
</dbReference>
<dbReference type="NCBIfam" id="TIGR00621">
    <property type="entry name" value="ssb"/>
    <property type="match status" value="1"/>
</dbReference>
<evidence type="ECO:0000256" key="3">
    <source>
        <dbReference type="RuleBase" id="RU000524"/>
    </source>
</evidence>
<dbReference type="Pfam" id="PF00436">
    <property type="entry name" value="SSB"/>
    <property type="match status" value="1"/>
</dbReference>
<organism evidence="5 6">
    <name type="scientific">Ilyomonas limi</name>
    <dbReference type="NCBI Taxonomy" id="2575867"/>
    <lineage>
        <taxon>Bacteria</taxon>
        <taxon>Pseudomonadati</taxon>
        <taxon>Bacteroidota</taxon>
        <taxon>Chitinophagia</taxon>
        <taxon>Chitinophagales</taxon>
        <taxon>Chitinophagaceae</taxon>
        <taxon>Ilyomonas</taxon>
    </lineage>
</organism>
<reference evidence="5 6" key="1">
    <citation type="submission" date="2019-05" db="EMBL/GenBank/DDBJ databases">
        <title>Panacibacter sp. strain 17mud1-8 Genome sequencing and assembly.</title>
        <authorList>
            <person name="Chhetri G."/>
        </authorList>
    </citation>
    <scope>NUCLEOTIDE SEQUENCE [LARGE SCALE GENOMIC DNA]</scope>
    <source>
        <strain evidence="5 6">17mud1-8</strain>
    </source>
</reference>
<dbReference type="GO" id="GO:0009295">
    <property type="term" value="C:nucleoid"/>
    <property type="evidence" value="ECO:0007669"/>
    <property type="project" value="TreeGrafter"/>
</dbReference>
<name>A0A4U3L1D6_9BACT</name>
<protein>
    <recommendedName>
        <fullName evidence="2 3">Single-stranded DNA-binding protein</fullName>
    </recommendedName>
</protein>
<dbReference type="AlphaFoldDB" id="A0A4U3L1D6"/>
<dbReference type="SUPFAM" id="SSF50249">
    <property type="entry name" value="Nucleic acid-binding proteins"/>
    <property type="match status" value="1"/>
</dbReference>
<dbReference type="InterPro" id="IPR000424">
    <property type="entry name" value="Primosome_PriB/ssb"/>
</dbReference>
<dbReference type="Proteomes" id="UP000305848">
    <property type="component" value="Unassembled WGS sequence"/>
</dbReference>
<dbReference type="InterPro" id="IPR011344">
    <property type="entry name" value="ssDNA-bd"/>
</dbReference>
<dbReference type="RefSeq" id="WP_137262687.1">
    <property type="nucleotide sequence ID" value="NZ_SZQL01000012.1"/>
</dbReference>
<dbReference type="OrthoDB" id="957856at2"/>
<comment type="caution">
    <text evidence="5">The sequence shown here is derived from an EMBL/GenBank/DDBJ whole genome shotgun (WGS) entry which is preliminary data.</text>
</comment>
<evidence type="ECO:0000256" key="4">
    <source>
        <dbReference type="SAM" id="MobiDB-lite"/>
    </source>
</evidence>
<dbReference type="PANTHER" id="PTHR10302:SF27">
    <property type="entry name" value="SINGLE-STRANDED DNA-BINDING PROTEIN"/>
    <property type="match status" value="1"/>
</dbReference>
<keyword evidence="6" id="KW-1185">Reference proteome</keyword>
<dbReference type="Gene3D" id="2.40.50.140">
    <property type="entry name" value="Nucleic acid-binding proteins"/>
    <property type="match status" value="1"/>
</dbReference>
<sequence length="156" mass="17153">MIKLTLIGNLGKDCVVNNVNGKNVINFNVAHTEKFKDSSGTPKEKTIWVECAYWSDRTGIAPYLKKGTNVYLEGSPDVRTYTSNDGKQGASLRLNVQYVQLLGGRNNESGGQNDNQQQQQQGGNTSYGYNNNYNTQPATQAAPVATQDEPMDDLPF</sequence>
<dbReference type="GO" id="GO:0003697">
    <property type="term" value="F:single-stranded DNA binding"/>
    <property type="evidence" value="ECO:0007669"/>
    <property type="project" value="InterPro"/>
</dbReference>
<feature type="region of interest" description="Disordered" evidence="4">
    <location>
        <begin position="104"/>
        <end position="156"/>
    </location>
</feature>
<dbReference type="CDD" id="cd04496">
    <property type="entry name" value="SSB_OBF"/>
    <property type="match status" value="1"/>
</dbReference>
<dbReference type="PROSITE" id="PS50935">
    <property type="entry name" value="SSB"/>
    <property type="match status" value="1"/>
</dbReference>
<proteinExistence type="predicted"/>
<feature type="compositionally biased region" description="Low complexity" evidence="4">
    <location>
        <begin position="106"/>
        <end position="147"/>
    </location>
</feature>